<organism evidence="2 3">
    <name type="scientific">Pseudogymnoascus verrucosus</name>
    <dbReference type="NCBI Taxonomy" id="342668"/>
    <lineage>
        <taxon>Eukaryota</taxon>
        <taxon>Fungi</taxon>
        <taxon>Dikarya</taxon>
        <taxon>Ascomycota</taxon>
        <taxon>Pezizomycotina</taxon>
        <taxon>Leotiomycetes</taxon>
        <taxon>Thelebolales</taxon>
        <taxon>Thelebolaceae</taxon>
        <taxon>Pseudogymnoascus</taxon>
    </lineage>
</organism>
<dbReference type="PANTHER" id="PTHR48174">
    <property type="entry name" value="DUF946 FAMILY PROTEIN"/>
    <property type="match status" value="1"/>
</dbReference>
<name>A0A1B8GTV7_9PEZI</name>
<reference evidence="2 3" key="1">
    <citation type="submission" date="2016-03" db="EMBL/GenBank/DDBJ databases">
        <title>Comparative genomics of Pseudogymnoascus destructans, the fungus causing white-nose syndrome of bats.</title>
        <authorList>
            <person name="Palmer J.M."/>
            <person name="Drees K.P."/>
            <person name="Foster J.T."/>
            <person name="Lindner D.L."/>
        </authorList>
    </citation>
    <scope>NUCLEOTIDE SEQUENCE [LARGE SCALE GENOMIC DNA]</scope>
    <source>
        <strain evidence="2 3">UAMH 10579</strain>
    </source>
</reference>
<sequence>MDIEKTGIQKTGIETTDIEKVDIEKGEFEEPVDWATARWTKERIQSRLLSYTLALCSIAILALIFQPRYTPSDTTDQTPNPQGTIPSYAIDYAPLIWLDVNEEYFPSSLATHIQNTHPSLDHDALTFNTTLDLTNLSLLNALGDEGLNIFLTSNLDVTTLPPWLTGTKPSSTGLTSSTSAAIIAVPRSAGVVDVFYTYFYSFNLGPTVLGQQLGNHVGDWEHNMIRFVDGVPEAMWFSQHGGGQAFAYSAVEKIGKRPVGYSAKGTHANYASPGRHDMLLPGTHLPFDLLLTDYSSNGTLWDPTLNAFWYTYDAITASFTGAAGIGGEEGNPVGAMEFRGRWGDKQYKDGDERQSWWWGWRRWVDGPRGPWDKKLVREGVCPDGGFGGCVVKQDLREEEGRGVWVGSQAWVGRD</sequence>
<proteinExistence type="predicted"/>
<dbReference type="GeneID" id="28835918"/>
<dbReference type="Proteomes" id="UP000091956">
    <property type="component" value="Unassembled WGS sequence"/>
</dbReference>
<feature type="transmembrane region" description="Helical" evidence="1">
    <location>
        <begin position="48"/>
        <end position="65"/>
    </location>
</feature>
<dbReference type="EMBL" id="KV460213">
    <property type="protein sequence ID" value="OBT99268.1"/>
    <property type="molecule type" value="Genomic_DNA"/>
</dbReference>
<dbReference type="STRING" id="342668.A0A1B8GTV7"/>
<keyword evidence="1" id="KW-0472">Membrane</keyword>
<evidence type="ECO:0008006" key="4">
    <source>
        <dbReference type="Google" id="ProtNLM"/>
    </source>
</evidence>
<keyword evidence="1" id="KW-1133">Transmembrane helix</keyword>
<dbReference type="Pfam" id="PF06101">
    <property type="entry name" value="Vps62"/>
    <property type="match status" value="1"/>
</dbReference>
<keyword evidence="1" id="KW-0812">Transmembrane</keyword>
<dbReference type="OrthoDB" id="188042at2759"/>
<accession>A0A1B8GTV7</accession>
<reference evidence="3" key="2">
    <citation type="journal article" date="2018" name="Nat. Commun.">
        <title>Extreme sensitivity to ultraviolet light in the fungal pathogen causing white-nose syndrome of bats.</title>
        <authorList>
            <person name="Palmer J.M."/>
            <person name="Drees K.P."/>
            <person name="Foster J.T."/>
            <person name="Lindner D.L."/>
        </authorList>
    </citation>
    <scope>NUCLEOTIDE SEQUENCE [LARGE SCALE GENOMIC DNA]</scope>
    <source>
        <strain evidence="3">UAMH 10579</strain>
    </source>
</reference>
<keyword evidence="3" id="KW-1185">Reference proteome</keyword>
<protein>
    <recommendedName>
        <fullName evidence="4">Vacuolar protein sorting-associated protein 62</fullName>
    </recommendedName>
</protein>
<dbReference type="RefSeq" id="XP_018133001.1">
    <property type="nucleotide sequence ID" value="XM_018272040.2"/>
</dbReference>
<dbReference type="AlphaFoldDB" id="A0A1B8GTV7"/>
<gene>
    <name evidence="2" type="ORF">VE01_02532</name>
</gene>
<dbReference type="PANTHER" id="PTHR48174:SF5">
    <property type="entry name" value="VACUOLAR PROTEIN SORTING-ASSOCIATED PROTEIN 62"/>
    <property type="match status" value="1"/>
</dbReference>
<evidence type="ECO:0000313" key="2">
    <source>
        <dbReference type="EMBL" id="OBT99268.1"/>
    </source>
</evidence>
<evidence type="ECO:0000256" key="1">
    <source>
        <dbReference type="SAM" id="Phobius"/>
    </source>
</evidence>
<evidence type="ECO:0000313" key="3">
    <source>
        <dbReference type="Proteomes" id="UP000091956"/>
    </source>
</evidence>
<dbReference type="InterPro" id="IPR009291">
    <property type="entry name" value="Vps62"/>
</dbReference>